<accession>A0AA97KZT1</accession>
<reference evidence="5" key="1">
    <citation type="submission" date="2025-08" db="UniProtKB">
        <authorList>
            <consortium name="RefSeq"/>
        </authorList>
    </citation>
    <scope>IDENTIFICATION</scope>
    <source>
        <tissue evidence="5">Blood</tissue>
    </source>
</reference>
<dbReference type="PROSITE" id="PS51257">
    <property type="entry name" value="PROKAR_LIPOPROTEIN"/>
    <property type="match status" value="1"/>
</dbReference>
<protein>
    <submittedName>
        <fullName evidence="5">Zinc finger protein 414</fullName>
    </submittedName>
</protein>
<evidence type="ECO:0000256" key="2">
    <source>
        <dbReference type="SAM" id="MobiDB-lite"/>
    </source>
</evidence>
<dbReference type="GO" id="GO:0008270">
    <property type="term" value="F:zinc ion binding"/>
    <property type="evidence" value="ECO:0007669"/>
    <property type="project" value="UniProtKB-KW"/>
</dbReference>
<dbReference type="Gene3D" id="3.30.160.60">
    <property type="entry name" value="Classic Zinc Finger"/>
    <property type="match status" value="1"/>
</dbReference>
<proteinExistence type="predicted"/>
<dbReference type="KEGG" id="emc:129330812"/>
<gene>
    <name evidence="5" type="primary">ZNF414</name>
</gene>
<evidence type="ECO:0000259" key="3">
    <source>
        <dbReference type="PROSITE" id="PS50157"/>
    </source>
</evidence>
<dbReference type="InterPro" id="IPR013087">
    <property type="entry name" value="Znf_C2H2_type"/>
</dbReference>
<keyword evidence="4" id="KW-1185">Reference proteome</keyword>
<dbReference type="CTD" id="84330"/>
<dbReference type="PROSITE" id="PS50157">
    <property type="entry name" value="ZINC_FINGER_C2H2_2"/>
    <property type="match status" value="3"/>
</dbReference>
<sequence>MDKTPSPVPGLPAHSPATLSCQDLRASSSLLESKGEEEVAALSAATHTSSLEGSSDPGMFESQIRPVLIRTQDLRLPKRRPVQGKRFQCSGDGCHVAFRSMKELLDHLKVHYRPTQSMEGKTFHCSALGCAETFPSMQDLMGHTRVHCKPNRYFKCENCMSRFRTYRSLLKHLHVCSDNSSPLPALLEEKPIFPTTSGLEKEPPGKLLDRLPKFQSVIQHVKKEASSPSVMDAPLALATDSLPTGLPSSLGPVPLPSSAPHPFPLLEPSLFGPPPLARFSGPPQSSVPGPFLPYMHPSAYPLPQNRLRPYLPGQGLPVSNAVWKKSQGHSSNSRIVWEHTRGRYNCLQCPYSTASREEMTQHTEDHRKNPPPPGRLEGEMDFGVGLPSFHSKMTPEMDASLFSPL</sequence>
<feature type="domain" description="C2H2-type" evidence="3">
    <location>
        <begin position="87"/>
        <end position="116"/>
    </location>
</feature>
<dbReference type="SMART" id="SM00355">
    <property type="entry name" value="ZnF_C2H2"/>
    <property type="match status" value="4"/>
</dbReference>
<feature type="domain" description="C2H2-type" evidence="3">
    <location>
        <begin position="123"/>
        <end position="152"/>
    </location>
</feature>
<feature type="compositionally biased region" description="Basic and acidic residues" evidence="2">
    <location>
        <begin position="355"/>
        <end position="368"/>
    </location>
</feature>
<dbReference type="Pfam" id="PF15909">
    <property type="entry name" value="zf-C2H2_8"/>
    <property type="match status" value="1"/>
</dbReference>
<evidence type="ECO:0000313" key="5">
    <source>
        <dbReference type="RefSeq" id="XP_054836986.1"/>
    </source>
</evidence>
<dbReference type="RefSeq" id="XP_054836986.1">
    <property type="nucleotide sequence ID" value="XM_054981011.1"/>
</dbReference>
<feature type="domain" description="C2H2-type" evidence="3">
    <location>
        <begin position="344"/>
        <end position="371"/>
    </location>
</feature>
<feature type="region of interest" description="Disordered" evidence="2">
    <location>
        <begin position="355"/>
        <end position="378"/>
    </location>
</feature>
<dbReference type="InterPro" id="IPR039882">
    <property type="entry name" value="ZN414"/>
</dbReference>
<dbReference type="GeneID" id="129330812"/>
<dbReference type="InterPro" id="IPR031799">
    <property type="entry name" value="Znf-C2H2_ribbon"/>
</dbReference>
<name>A0AA97KZT1_EUBMA</name>
<keyword evidence="1" id="KW-0479">Metal-binding</keyword>
<evidence type="ECO:0000313" key="4">
    <source>
        <dbReference type="Proteomes" id="UP001190640"/>
    </source>
</evidence>
<keyword evidence="1" id="KW-0862">Zinc</keyword>
<organism evidence="4 5">
    <name type="scientific">Eublepharis macularius</name>
    <name type="common">Leopard gecko</name>
    <name type="synonym">Cyrtodactylus macularius</name>
    <dbReference type="NCBI Taxonomy" id="481883"/>
    <lineage>
        <taxon>Eukaryota</taxon>
        <taxon>Metazoa</taxon>
        <taxon>Chordata</taxon>
        <taxon>Craniata</taxon>
        <taxon>Vertebrata</taxon>
        <taxon>Euteleostomi</taxon>
        <taxon>Lepidosauria</taxon>
        <taxon>Squamata</taxon>
        <taxon>Bifurcata</taxon>
        <taxon>Gekkota</taxon>
        <taxon>Eublepharidae</taxon>
        <taxon>Eublepharinae</taxon>
        <taxon>Eublepharis</taxon>
    </lineage>
</organism>
<dbReference type="Proteomes" id="UP001190640">
    <property type="component" value="Chromosome 5"/>
</dbReference>
<keyword evidence="1" id="KW-0863">Zinc-finger</keyword>
<dbReference type="PANTHER" id="PTHR21695:SF0">
    <property type="entry name" value="ZINC FINGER PROTEIN 414"/>
    <property type="match status" value="1"/>
</dbReference>
<evidence type="ECO:0000256" key="1">
    <source>
        <dbReference type="PROSITE-ProRule" id="PRU00042"/>
    </source>
</evidence>
<dbReference type="PANTHER" id="PTHR21695">
    <property type="entry name" value="ZINC FINGER PROTEIN 414"/>
    <property type="match status" value="1"/>
</dbReference>
<dbReference type="PROSITE" id="PS00028">
    <property type="entry name" value="ZINC_FINGER_C2H2_1"/>
    <property type="match status" value="2"/>
</dbReference>
<dbReference type="AlphaFoldDB" id="A0AA97KZT1"/>